<dbReference type="InterPro" id="IPR036249">
    <property type="entry name" value="Thioredoxin-like_sf"/>
</dbReference>
<evidence type="ECO:0000313" key="3">
    <source>
        <dbReference type="Proteomes" id="UP000713596"/>
    </source>
</evidence>
<dbReference type="PROSITE" id="PS51353">
    <property type="entry name" value="ARSC"/>
    <property type="match status" value="1"/>
</dbReference>
<dbReference type="Gene3D" id="3.40.30.10">
    <property type="entry name" value="Glutaredoxin"/>
    <property type="match status" value="1"/>
</dbReference>
<comment type="caution">
    <text evidence="2">The sequence shown here is derived from an EMBL/GenBank/DDBJ whole genome shotgun (WGS) entry which is preliminary data.</text>
</comment>
<dbReference type="EMBL" id="JAHLFP010000006">
    <property type="protein sequence ID" value="MBU3805416.1"/>
    <property type="molecule type" value="Genomic_DNA"/>
</dbReference>
<dbReference type="CDD" id="cd03036">
    <property type="entry name" value="ArsC_like"/>
    <property type="match status" value="1"/>
</dbReference>
<dbReference type="SUPFAM" id="SSF52833">
    <property type="entry name" value="Thioredoxin-like"/>
    <property type="match status" value="1"/>
</dbReference>
<dbReference type="PANTHER" id="PTHR30041">
    <property type="entry name" value="ARSENATE REDUCTASE"/>
    <property type="match status" value="1"/>
</dbReference>
<comment type="similarity">
    <text evidence="1">Belongs to the ArsC family.</text>
</comment>
<dbReference type="Proteomes" id="UP000713596">
    <property type="component" value="Unassembled WGS sequence"/>
</dbReference>
<name>A0A948T165_9FIRM</name>
<dbReference type="PANTHER" id="PTHR30041:SF8">
    <property type="entry name" value="PROTEIN YFFB"/>
    <property type="match status" value="1"/>
</dbReference>
<dbReference type="AlphaFoldDB" id="A0A948T165"/>
<dbReference type="InterPro" id="IPR006660">
    <property type="entry name" value="Arsenate_reductase-like"/>
</dbReference>
<organism evidence="2 3">
    <name type="scientific">Candidatus Allofournierella pullistercoris</name>
    <dbReference type="NCBI Taxonomy" id="2838597"/>
    <lineage>
        <taxon>Bacteria</taxon>
        <taxon>Bacillati</taxon>
        <taxon>Bacillota</taxon>
        <taxon>Clostridia</taxon>
        <taxon>Eubacteriales</taxon>
        <taxon>Oscillospiraceae</taxon>
        <taxon>Allofournierella</taxon>
    </lineage>
</organism>
<gene>
    <name evidence="2" type="ORF">H9882_00725</name>
</gene>
<dbReference type="NCBIfam" id="TIGR01617">
    <property type="entry name" value="arsC_related"/>
    <property type="match status" value="1"/>
</dbReference>
<reference evidence="2" key="1">
    <citation type="journal article" date="2021" name="PeerJ">
        <title>Extensive microbial diversity within the chicken gut microbiome revealed by metagenomics and culture.</title>
        <authorList>
            <person name="Gilroy R."/>
            <person name="Ravi A."/>
            <person name="Getino M."/>
            <person name="Pursley I."/>
            <person name="Horton D.L."/>
            <person name="Alikhan N.F."/>
            <person name="Baker D."/>
            <person name="Gharbi K."/>
            <person name="Hall N."/>
            <person name="Watson M."/>
            <person name="Adriaenssens E.M."/>
            <person name="Foster-Nyarko E."/>
            <person name="Jarju S."/>
            <person name="Secka A."/>
            <person name="Antonio M."/>
            <person name="Oren A."/>
            <person name="Chaudhuri R.R."/>
            <person name="La Ragione R."/>
            <person name="Hildebrand F."/>
            <person name="Pallen M.J."/>
        </authorList>
    </citation>
    <scope>NUCLEOTIDE SEQUENCE</scope>
    <source>
        <strain evidence="2">B5_2728</strain>
    </source>
</reference>
<reference evidence="2" key="2">
    <citation type="submission" date="2021-04" db="EMBL/GenBank/DDBJ databases">
        <authorList>
            <person name="Gilroy R."/>
        </authorList>
    </citation>
    <scope>NUCLEOTIDE SEQUENCE</scope>
    <source>
        <strain evidence="2">B5_2728</strain>
    </source>
</reference>
<dbReference type="Pfam" id="PF03960">
    <property type="entry name" value="ArsC"/>
    <property type="match status" value="1"/>
</dbReference>
<evidence type="ECO:0000313" key="2">
    <source>
        <dbReference type="EMBL" id="MBU3805416.1"/>
    </source>
</evidence>
<evidence type="ECO:0000256" key="1">
    <source>
        <dbReference type="PROSITE-ProRule" id="PRU01282"/>
    </source>
</evidence>
<sequence>MMNTMIGYDKCTTCQKAKKWLEEQNVAVTYRPIKEQNPTAQELAQWLEQSGLPVKKFINTSGQLYRSMGLKDKLDSMDTQEILELLASDGMLVKRPILVTDKGVMPGFRAEQWQELLER</sequence>
<dbReference type="InterPro" id="IPR006504">
    <property type="entry name" value="Tscrpt_reg_Spx/MgsR"/>
</dbReference>
<proteinExistence type="inferred from homology"/>
<protein>
    <submittedName>
        <fullName evidence="2">Arsenate reductase family protein</fullName>
    </submittedName>
</protein>
<accession>A0A948T165</accession>